<feature type="transmembrane region" description="Helical" evidence="13">
    <location>
        <begin position="884"/>
        <end position="905"/>
    </location>
</feature>
<feature type="transmembrane region" description="Helical" evidence="13">
    <location>
        <begin position="978"/>
        <end position="1002"/>
    </location>
</feature>
<dbReference type="PRINTS" id="PR01333">
    <property type="entry name" value="2POREKCHANEL"/>
</dbReference>
<dbReference type="GO" id="GO:0005249">
    <property type="term" value="F:voltage-gated potassium channel activity"/>
    <property type="evidence" value="ECO:0007669"/>
    <property type="project" value="InterPro"/>
</dbReference>
<evidence type="ECO:0000256" key="9">
    <source>
        <dbReference type="ARBA" id="ARBA00023065"/>
    </source>
</evidence>
<dbReference type="AlphaFoldDB" id="A0A9W7AL02"/>
<dbReference type="Pfam" id="PF00520">
    <property type="entry name" value="Ion_trans"/>
    <property type="match status" value="2"/>
</dbReference>
<dbReference type="Proteomes" id="UP001165082">
    <property type="component" value="Unassembled WGS sequence"/>
</dbReference>
<keyword evidence="10 13" id="KW-0472">Membrane</keyword>
<evidence type="ECO:0000256" key="4">
    <source>
        <dbReference type="ARBA" id="ARBA00022692"/>
    </source>
</evidence>
<keyword evidence="9" id="KW-0406">Ion transport</keyword>
<keyword evidence="11" id="KW-0407">Ion channel</keyword>
<evidence type="ECO:0000256" key="8">
    <source>
        <dbReference type="ARBA" id="ARBA00022989"/>
    </source>
</evidence>
<feature type="transmembrane region" description="Helical" evidence="13">
    <location>
        <begin position="198"/>
        <end position="219"/>
    </location>
</feature>
<gene>
    <name evidence="15" type="ORF">TrRE_jg10891</name>
</gene>
<feature type="transmembrane region" description="Helical" evidence="13">
    <location>
        <begin position="34"/>
        <end position="55"/>
    </location>
</feature>
<evidence type="ECO:0000259" key="14">
    <source>
        <dbReference type="Pfam" id="PF00520"/>
    </source>
</evidence>
<comment type="subcellular location">
    <subcellularLocation>
        <location evidence="1">Membrane</location>
        <topology evidence="1">Multi-pass membrane protein</topology>
    </subcellularLocation>
</comment>
<feature type="compositionally biased region" description="Basic residues" evidence="12">
    <location>
        <begin position="468"/>
        <end position="483"/>
    </location>
</feature>
<feature type="region of interest" description="Disordered" evidence="12">
    <location>
        <begin position="442"/>
        <end position="504"/>
    </location>
</feature>
<dbReference type="PRINTS" id="PR00169">
    <property type="entry name" value="KCHANNEL"/>
</dbReference>
<evidence type="ECO:0000256" key="2">
    <source>
        <dbReference type="ARBA" id="ARBA00022448"/>
    </source>
</evidence>
<feature type="transmembrane region" description="Helical" evidence="13">
    <location>
        <begin position="837"/>
        <end position="855"/>
    </location>
</feature>
<evidence type="ECO:0000256" key="10">
    <source>
        <dbReference type="ARBA" id="ARBA00023136"/>
    </source>
</evidence>
<keyword evidence="5" id="KW-0631">Potassium channel</keyword>
<keyword evidence="4 13" id="KW-0812">Transmembrane</keyword>
<comment type="caution">
    <text evidence="15">The sequence shown here is derived from an EMBL/GenBank/DDBJ whole genome shotgun (WGS) entry which is preliminary data.</text>
</comment>
<keyword evidence="16" id="KW-1185">Reference proteome</keyword>
<dbReference type="PANTHER" id="PTHR11537">
    <property type="entry name" value="VOLTAGE-GATED POTASSIUM CHANNEL"/>
    <property type="match status" value="1"/>
</dbReference>
<dbReference type="SUPFAM" id="SSF81324">
    <property type="entry name" value="Voltage-gated potassium channels"/>
    <property type="match status" value="2"/>
</dbReference>
<dbReference type="InterPro" id="IPR028325">
    <property type="entry name" value="VG_K_chnl"/>
</dbReference>
<evidence type="ECO:0000256" key="1">
    <source>
        <dbReference type="ARBA" id="ARBA00004141"/>
    </source>
</evidence>
<evidence type="ECO:0000256" key="11">
    <source>
        <dbReference type="ARBA" id="ARBA00023303"/>
    </source>
</evidence>
<dbReference type="PANTHER" id="PTHR11537:SF254">
    <property type="entry name" value="POTASSIUM VOLTAGE-GATED CHANNEL PROTEIN SHAB"/>
    <property type="match status" value="1"/>
</dbReference>
<proteinExistence type="predicted"/>
<protein>
    <recommendedName>
        <fullName evidence="14">Ion transport domain-containing protein</fullName>
    </recommendedName>
</protein>
<evidence type="ECO:0000313" key="15">
    <source>
        <dbReference type="EMBL" id="GMH73634.1"/>
    </source>
</evidence>
<keyword evidence="7" id="KW-0630">Potassium</keyword>
<evidence type="ECO:0000256" key="13">
    <source>
        <dbReference type="SAM" id="Phobius"/>
    </source>
</evidence>
<evidence type="ECO:0000313" key="16">
    <source>
        <dbReference type="Proteomes" id="UP001165082"/>
    </source>
</evidence>
<evidence type="ECO:0000256" key="6">
    <source>
        <dbReference type="ARBA" id="ARBA00022882"/>
    </source>
</evidence>
<evidence type="ECO:0000256" key="3">
    <source>
        <dbReference type="ARBA" id="ARBA00022538"/>
    </source>
</evidence>
<feature type="compositionally biased region" description="Basic and acidic residues" evidence="12">
    <location>
        <begin position="442"/>
        <end position="461"/>
    </location>
</feature>
<keyword evidence="6" id="KW-0851">Voltage-gated channel</keyword>
<keyword evidence="2" id="KW-0813">Transport</keyword>
<dbReference type="GO" id="GO:0008076">
    <property type="term" value="C:voltage-gated potassium channel complex"/>
    <property type="evidence" value="ECO:0007669"/>
    <property type="project" value="InterPro"/>
</dbReference>
<dbReference type="Gene3D" id="1.10.287.70">
    <property type="match status" value="2"/>
</dbReference>
<dbReference type="Gene3D" id="1.20.120.350">
    <property type="entry name" value="Voltage-gated potassium channels. Chain C"/>
    <property type="match status" value="3"/>
</dbReference>
<feature type="transmembrane region" description="Helical" evidence="13">
    <location>
        <begin position="131"/>
        <end position="153"/>
    </location>
</feature>
<dbReference type="EMBL" id="BRXZ01001539">
    <property type="protein sequence ID" value="GMH73634.1"/>
    <property type="molecule type" value="Genomic_DNA"/>
</dbReference>
<feature type="transmembrane region" description="Helical" evidence="13">
    <location>
        <begin position="231"/>
        <end position="249"/>
    </location>
</feature>
<organism evidence="15 16">
    <name type="scientific">Triparma retinervis</name>
    <dbReference type="NCBI Taxonomy" id="2557542"/>
    <lineage>
        <taxon>Eukaryota</taxon>
        <taxon>Sar</taxon>
        <taxon>Stramenopiles</taxon>
        <taxon>Ochrophyta</taxon>
        <taxon>Bolidophyceae</taxon>
        <taxon>Parmales</taxon>
        <taxon>Triparmaceae</taxon>
        <taxon>Triparma</taxon>
    </lineage>
</organism>
<keyword evidence="3" id="KW-0633">Potassium transport</keyword>
<dbReference type="GO" id="GO:0001508">
    <property type="term" value="P:action potential"/>
    <property type="evidence" value="ECO:0007669"/>
    <property type="project" value="TreeGrafter"/>
</dbReference>
<feature type="non-terminal residue" evidence="15">
    <location>
        <position position="1"/>
    </location>
</feature>
<dbReference type="InterPro" id="IPR027359">
    <property type="entry name" value="Volt_channel_dom_sf"/>
</dbReference>
<sequence length="1086" mass="120983">MRSSAKLKFLADKESVTWRQSLFIFLEDETSSQLSYAFSTFITVTILASIVTVLFETMDGPNHYSANRDPATARYPFLASKNTYDILEIIFTVIFTGELILRMISATSLIFKPAPIDVGEGRQIIDASTPFFKSLMNWADIAAVAPFYILILAGSPDDLDYLTGLAKAARSLRIFKLSRQFEGSEVLGVAVANSVNPLGLPLFFFFLFSFVFGSLVFFVEPCYNHETCAFPDIYVSCYFAMVTMTTVGYGDITPTMFFSRAVSTIIMLFGALLLSMPVAIVGSEFDAAWTKLEKDEGKDDETLKQELHEFEMRKKRLGVNLITRLHRQNNSTKFTKEKTMNLIEKVTSKVLNTESQNESAQMVTDSRFYIYDVYLKISDHINAIYDLIEESTVTVERLEWCLDVMTSCNSLMKKILSISSMAGTNDGPLNLTSKIRDTEAKMKEGSYNPDKDHASPDDSKNSRTTNRTNRKGTGRGLRSNRRASTRDFSSMAERVNVHSSDSTGAASLGRMVTGSIGNVAGGLGLSPEKLAILQKTATNAANQGTFAVPFASVANVLGKGVDVGAGVISGVNEEEKHFVKYICDAMYKNTWRDRTWLLLEVPQSGPMATRLGKFMIMVILGSIALFVFESVPSFTVYGEGTAACEKVVEMYCKESSNIDIELNPGCFMYNDSVNATAVEAIPLKFGCSDDDCFGVGKNFGYGYKSGGIKEAWNGTFFTCDGYKDDDSDGEGRPFADQTLLPEVNDFTWLHTSMNAIHDICYRPECNNKHELFFDFSPLYFPLEAFFALVFSVEVLMRALVSRSFTRFLFAPENILDVASILPFYLEVLISMSTDSPLDFTISGADSAGIMLLKILKVTRVFKMTRHFSGTMVLMDTFKRSMSKLYVPFFMLTVMTTVFALLFYMMEGGTNCFVGEECKVAWPEGIDENYQDGRRVLVGWDGQESKFPDAMHSMFFVLVTITSVGYGDMYPVTMTGKAISVILMMFGTLYLSMPITIVGGQFISSYKSMVETDKLFERALTSVEAKMAGDGRSEKTKGVAEIHRKFKNFKVQMPPLMVATLEIYGDARLGVKECFETLDRSLARATR</sequence>
<feature type="transmembrane region" description="Helical" evidence="13">
    <location>
        <begin position="611"/>
        <end position="628"/>
    </location>
</feature>
<keyword evidence="8 13" id="KW-1133">Transmembrane helix</keyword>
<feature type="transmembrane region" description="Helical" evidence="13">
    <location>
        <begin position="89"/>
        <end position="111"/>
    </location>
</feature>
<feature type="domain" description="Ion transport" evidence="14">
    <location>
        <begin position="777"/>
        <end position="1005"/>
    </location>
</feature>
<accession>A0A9W7AL02</accession>
<dbReference type="InterPro" id="IPR005821">
    <property type="entry name" value="Ion_trans_dom"/>
</dbReference>
<feature type="transmembrane region" description="Helical" evidence="13">
    <location>
        <begin position="949"/>
        <end position="966"/>
    </location>
</feature>
<name>A0A9W7AL02_9STRA</name>
<feature type="transmembrane region" description="Helical" evidence="13">
    <location>
        <begin position="807"/>
        <end position="825"/>
    </location>
</feature>
<dbReference type="OrthoDB" id="415460at2759"/>
<feature type="domain" description="Ion transport" evidence="14">
    <location>
        <begin position="36"/>
        <end position="286"/>
    </location>
</feature>
<evidence type="ECO:0000256" key="7">
    <source>
        <dbReference type="ARBA" id="ARBA00022958"/>
    </source>
</evidence>
<feature type="transmembrane region" description="Helical" evidence="13">
    <location>
        <begin position="261"/>
        <end position="282"/>
    </location>
</feature>
<evidence type="ECO:0000256" key="5">
    <source>
        <dbReference type="ARBA" id="ARBA00022826"/>
    </source>
</evidence>
<feature type="transmembrane region" description="Helical" evidence="13">
    <location>
        <begin position="778"/>
        <end position="800"/>
    </location>
</feature>
<evidence type="ECO:0000256" key="12">
    <source>
        <dbReference type="SAM" id="MobiDB-lite"/>
    </source>
</evidence>
<reference evidence="15" key="1">
    <citation type="submission" date="2022-07" db="EMBL/GenBank/DDBJ databases">
        <title>Genome analysis of Parmales, a sister group of diatoms, reveals the evolutionary specialization of diatoms from phago-mixotrophs to photoautotrophs.</title>
        <authorList>
            <person name="Ban H."/>
            <person name="Sato S."/>
            <person name="Yoshikawa S."/>
            <person name="Kazumasa Y."/>
            <person name="Nakamura Y."/>
            <person name="Ichinomiya M."/>
            <person name="Saitoh K."/>
            <person name="Sato N."/>
            <person name="Blanc-Mathieu R."/>
            <person name="Endo H."/>
            <person name="Kuwata A."/>
            <person name="Ogata H."/>
        </authorList>
    </citation>
    <scope>NUCLEOTIDE SEQUENCE</scope>
</reference>
<dbReference type="InterPro" id="IPR003280">
    <property type="entry name" value="2pore_dom_K_chnl"/>
</dbReference>